<organism evidence="9 10">
    <name type="scientific">Exocentrus adspersus</name>
    <dbReference type="NCBI Taxonomy" id="1586481"/>
    <lineage>
        <taxon>Eukaryota</taxon>
        <taxon>Metazoa</taxon>
        <taxon>Ecdysozoa</taxon>
        <taxon>Arthropoda</taxon>
        <taxon>Hexapoda</taxon>
        <taxon>Insecta</taxon>
        <taxon>Pterygota</taxon>
        <taxon>Neoptera</taxon>
        <taxon>Endopterygota</taxon>
        <taxon>Coleoptera</taxon>
        <taxon>Polyphaga</taxon>
        <taxon>Cucujiformia</taxon>
        <taxon>Chrysomeloidea</taxon>
        <taxon>Cerambycidae</taxon>
        <taxon>Lamiinae</taxon>
        <taxon>Acanthocinini</taxon>
        <taxon>Exocentrus</taxon>
    </lineage>
</organism>
<dbReference type="PANTHER" id="PTHR12411">
    <property type="entry name" value="CYSTEINE PROTEASE FAMILY C1-RELATED"/>
    <property type="match status" value="1"/>
</dbReference>
<dbReference type="GO" id="GO:0008234">
    <property type="term" value="F:cysteine-type peptidase activity"/>
    <property type="evidence" value="ECO:0007669"/>
    <property type="project" value="UniProtKB-KW"/>
</dbReference>
<comment type="similarity">
    <text evidence="1">Belongs to the peptidase C1 family.</text>
</comment>
<evidence type="ECO:0000256" key="6">
    <source>
        <dbReference type="ARBA" id="ARBA00023157"/>
    </source>
</evidence>
<protein>
    <recommendedName>
        <fullName evidence="11">Cathepsin L</fullName>
    </recommendedName>
</protein>
<feature type="domain" description="Cathepsin propeptide inhibitor" evidence="8">
    <location>
        <begin position="365"/>
        <end position="425"/>
    </location>
</feature>
<keyword evidence="4" id="KW-0788">Thiol protease</keyword>
<dbReference type="InterPro" id="IPR039417">
    <property type="entry name" value="Peptidase_C1A_papain-like"/>
</dbReference>
<accession>A0AAV8W5E2</accession>
<evidence type="ECO:0000313" key="9">
    <source>
        <dbReference type="EMBL" id="KAJ8921569.1"/>
    </source>
</evidence>
<feature type="domain" description="Peptidase C1A papain C-terminal" evidence="7">
    <location>
        <begin position="131"/>
        <end position="336"/>
    </location>
</feature>
<evidence type="ECO:0000256" key="1">
    <source>
        <dbReference type="ARBA" id="ARBA00008455"/>
    </source>
</evidence>
<keyword evidence="3" id="KW-0378">Hydrolase</keyword>
<evidence type="ECO:0000256" key="5">
    <source>
        <dbReference type="ARBA" id="ARBA00023145"/>
    </source>
</evidence>
<evidence type="ECO:0000256" key="2">
    <source>
        <dbReference type="ARBA" id="ARBA00022670"/>
    </source>
</evidence>
<proteinExistence type="inferred from homology"/>
<dbReference type="SMART" id="SM00848">
    <property type="entry name" value="Inhibitor_I29"/>
    <property type="match status" value="2"/>
</dbReference>
<comment type="caution">
    <text evidence="9">The sequence shown here is derived from an EMBL/GenBank/DDBJ whole genome shotgun (WGS) entry which is preliminary data.</text>
</comment>
<evidence type="ECO:0000313" key="10">
    <source>
        <dbReference type="Proteomes" id="UP001159042"/>
    </source>
</evidence>
<gene>
    <name evidence="9" type="ORF">NQ315_010474</name>
</gene>
<feature type="domain" description="Peptidase C1A papain C-terminal" evidence="7">
    <location>
        <begin position="453"/>
        <end position="656"/>
    </location>
</feature>
<dbReference type="GO" id="GO:0006508">
    <property type="term" value="P:proteolysis"/>
    <property type="evidence" value="ECO:0007669"/>
    <property type="project" value="UniProtKB-KW"/>
</dbReference>
<dbReference type="Pfam" id="PF08246">
    <property type="entry name" value="Inhibitor_I29"/>
    <property type="match status" value="2"/>
</dbReference>
<keyword evidence="2" id="KW-0645">Protease</keyword>
<evidence type="ECO:0000259" key="8">
    <source>
        <dbReference type="SMART" id="SM00848"/>
    </source>
</evidence>
<dbReference type="InterPro" id="IPR013128">
    <property type="entry name" value="Peptidase_C1A"/>
</dbReference>
<dbReference type="AlphaFoldDB" id="A0AAV8W5E2"/>
<dbReference type="PROSITE" id="PS00639">
    <property type="entry name" value="THIOL_PROTEASE_HIS"/>
    <property type="match status" value="2"/>
</dbReference>
<dbReference type="InterPro" id="IPR038765">
    <property type="entry name" value="Papain-like_cys_pep_sf"/>
</dbReference>
<dbReference type="Proteomes" id="UP001159042">
    <property type="component" value="Unassembled WGS sequence"/>
</dbReference>
<keyword evidence="6" id="KW-1015">Disulfide bond</keyword>
<dbReference type="SMART" id="SM00645">
    <property type="entry name" value="Pept_C1"/>
    <property type="match status" value="2"/>
</dbReference>
<dbReference type="SUPFAM" id="SSF54001">
    <property type="entry name" value="Cysteine proteinases"/>
    <property type="match status" value="2"/>
</dbReference>
<name>A0AAV8W5E2_9CUCU</name>
<keyword evidence="10" id="KW-1185">Reference proteome</keyword>
<dbReference type="InterPro" id="IPR000169">
    <property type="entry name" value="Pept_cys_AS"/>
</dbReference>
<dbReference type="EMBL" id="JANEYG010000009">
    <property type="protein sequence ID" value="KAJ8921569.1"/>
    <property type="molecule type" value="Genomic_DNA"/>
</dbReference>
<evidence type="ECO:0000256" key="3">
    <source>
        <dbReference type="ARBA" id="ARBA00022801"/>
    </source>
</evidence>
<feature type="domain" description="Cathepsin propeptide inhibitor" evidence="8">
    <location>
        <begin position="43"/>
        <end position="103"/>
    </location>
</feature>
<dbReference type="CDD" id="cd02248">
    <property type="entry name" value="Peptidase_C1A"/>
    <property type="match status" value="2"/>
</dbReference>
<dbReference type="FunFam" id="3.90.70.10:FF:000006">
    <property type="entry name" value="Cathepsin S"/>
    <property type="match status" value="2"/>
</dbReference>
<evidence type="ECO:0000256" key="4">
    <source>
        <dbReference type="ARBA" id="ARBA00022807"/>
    </source>
</evidence>
<dbReference type="PROSITE" id="PS00139">
    <property type="entry name" value="THIOL_PROTEASE_CYS"/>
    <property type="match status" value="2"/>
</dbReference>
<sequence length="657" mass="73731">MEVAVTDSQSNCDVRKSIMRFLIVVASLVLAINADTKEDAVLWKEFKQTFQRDYRNLKEEQQRFSIFQSNLRIIEEHNERYDKGETSYFTGINQFTDMTPEEFRATLRPNTTTKPPRPEPVTLHQMTGVQAPGSINWVNKGVVTGVKNQGQCGSCWAFATIAAVEGAYALKTGNLVTFSEQQLVDCNSANWGCNGGYMQLGWDYIKERGIETQQDYPYTARDGSCQYRSDRAVTRVSGYVNLPHNEAALVDAVGNIGPVGLDIDGNYLQYYAGGVFDEPRCSSKVLNHEVLAVGYGKQDGRDYWLVKNSWGADWGEKGYIKMSRNRNNQCGCIIVLFERKIIMRSLIVLASLVLAINAAGDAELWQEFKQKFGRDYRNLKEEQTRYSIFQSNLRTIEEHNERYDKGEISYFTGINQFTDMTPEEFRATLRPNTTTKPARPQPVTLHQITGVQAPSSMDWVSKGVVTPVKNQGDCGSCWAFATIAAVEGAYAIKTGKLVSFSEQQLIDCNNANWGCNGGYMQQGWDYIKDSGIETEADYPYQAADGQCRFSADKAATRVSGYVNLPKSEAALLDAVANIGPIGIDVDANYFQYYAGGIFDEPRCSSEVLNHEVLVTGYGNENGQDYWMVKNSWDTWWGEDGYIKMSRNKNNQCGVVTD</sequence>
<dbReference type="InterPro" id="IPR013201">
    <property type="entry name" value="Prot_inhib_I29"/>
</dbReference>
<dbReference type="InterPro" id="IPR000668">
    <property type="entry name" value="Peptidase_C1A_C"/>
</dbReference>
<dbReference type="InterPro" id="IPR025661">
    <property type="entry name" value="Pept_asp_AS"/>
</dbReference>
<evidence type="ECO:0000259" key="7">
    <source>
        <dbReference type="SMART" id="SM00645"/>
    </source>
</evidence>
<reference evidence="9 10" key="1">
    <citation type="journal article" date="2023" name="Insect Mol. Biol.">
        <title>Genome sequencing provides insights into the evolution of gene families encoding plant cell wall-degrading enzymes in longhorned beetles.</title>
        <authorList>
            <person name="Shin N.R."/>
            <person name="Okamura Y."/>
            <person name="Kirsch R."/>
            <person name="Pauchet Y."/>
        </authorList>
    </citation>
    <scope>NUCLEOTIDE SEQUENCE [LARGE SCALE GENOMIC DNA]</scope>
    <source>
        <strain evidence="9">EAD_L_NR</strain>
    </source>
</reference>
<dbReference type="Gene3D" id="3.90.70.10">
    <property type="entry name" value="Cysteine proteinases"/>
    <property type="match status" value="2"/>
</dbReference>
<dbReference type="PROSITE" id="PS00640">
    <property type="entry name" value="THIOL_PROTEASE_ASN"/>
    <property type="match status" value="1"/>
</dbReference>
<dbReference type="Pfam" id="PF00112">
    <property type="entry name" value="Peptidase_C1"/>
    <property type="match status" value="2"/>
</dbReference>
<evidence type="ECO:0008006" key="11">
    <source>
        <dbReference type="Google" id="ProtNLM"/>
    </source>
</evidence>
<dbReference type="PRINTS" id="PR00705">
    <property type="entry name" value="PAPAIN"/>
</dbReference>
<dbReference type="InterPro" id="IPR025660">
    <property type="entry name" value="Pept_his_AS"/>
</dbReference>
<keyword evidence="5" id="KW-0865">Zymogen</keyword>